<dbReference type="EMBL" id="CP068108">
    <property type="protein sequence ID" value="QQT98484.1"/>
    <property type="molecule type" value="Genomic_DNA"/>
</dbReference>
<sequence>MNNTLKLTAISSLLFLFISCTSDDNQKEEPTGKKNYLLTRVNYTAYPSAPIQTGDFTLNYTPEYREPEFVALFDLTYDNDKQVKELLLKKDMYENGLLVARHSYTLKPKYNTFQQMETLTVSSEAHTTSEYSFSYENELVKNLQVLDNARISYNQHLVYNNLKQFTQASVQTIENEPRTMELAYTYNSANQLINLTDGNNEIDFSYDTGKNPFDALPFDLTTLILDNIYFVPLTYKFANTLASYTLSTEESPFIFEHTYNEDNYITHTKIYRGSKVRDKHYMLIVYQYEVTKQD</sequence>
<feature type="signal peptide" evidence="1">
    <location>
        <begin position="1"/>
        <end position="22"/>
    </location>
</feature>
<gene>
    <name evidence="2" type="ORF">I6I88_09580</name>
</gene>
<dbReference type="AlphaFoldDB" id="A0A9Q6Z8C7"/>
<dbReference type="PROSITE" id="PS51257">
    <property type="entry name" value="PROKAR_LIPOPROTEIN"/>
    <property type="match status" value="1"/>
</dbReference>
<evidence type="ECO:0000256" key="1">
    <source>
        <dbReference type="SAM" id="SignalP"/>
    </source>
</evidence>
<evidence type="ECO:0000313" key="3">
    <source>
        <dbReference type="Proteomes" id="UP000596202"/>
    </source>
</evidence>
<reference evidence="2 3" key="1">
    <citation type="submission" date="2021-01" db="EMBL/GenBank/DDBJ databases">
        <title>FDA dAtabase for Regulatory Grade micrObial Sequences (FDA-ARGOS): Supporting development and validation of Infectious Disease Dx tests.</title>
        <authorList>
            <person name="Sproer C."/>
            <person name="Gronow S."/>
            <person name="Severitt S."/>
            <person name="Schroder I."/>
            <person name="Tallon L."/>
            <person name="Sadzewicz L."/>
            <person name="Zhao X."/>
            <person name="Boylan J."/>
            <person name="Ott S."/>
            <person name="Bowen H."/>
            <person name="Vavikolanu K."/>
            <person name="Mehta A."/>
            <person name="Aluvathingal J."/>
            <person name="Nadendla S."/>
            <person name="Lowell S."/>
            <person name="Myers T."/>
            <person name="Yan Y."/>
            <person name="Sichtig H."/>
        </authorList>
    </citation>
    <scope>NUCLEOTIDE SEQUENCE [LARGE SCALE GENOMIC DNA]</scope>
    <source>
        <strain evidence="2 3">FDAARGOS_1131</strain>
    </source>
</reference>
<feature type="chain" id="PRO_5040391026" description="DUF4595 domain-containing protein" evidence="1">
    <location>
        <begin position="23"/>
        <end position="294"/>
    </location>
</feature>
<dbReference type="RefSeq" id="WP_002985282.1">
    <property type="nucleotide sequence ID" value="NZ_CP068108.1"/>
</dbReference>
<name>A0A9Q6Z8C7_MYROD</name>
<dbReference type="OrthoDB" id="1376969at2"/>
<evidence type="ECO:0000313" key="2">
    <source>
        <dbReference type="EMBL" id="QQT98484.1"/>
    </source>
</evidence>
<keyword evidence="1" id="KW-0732">Signal</keyword>
<evidence type="ECO:0008006" key="4">
    <source>
        <dbReference type="Google" id="ProtNLM"/>
    </source>
</evidence>
<organism evidence="2 3">
    <name type="scientific">Myroides odoratus</name>
    <name type="common">Flavobacterium odoratum</name>
    <dbReference type="NCBI Taxonomy" id="256"/>
    <lineage>
        <taxon>Bacteria</taxon>
        <taxon>Pseudomonadati</taxon>
        <taxon>Bacteroidota</taxon>
        <taxon>Flavobacteriia</taxon>
        <taxon>Flavobacteriales</taxon>
        <taxon>Flavobacteriaceae</taxon>
        <taxon>Myroides</taxon>
    </lineage>
</organism>
<accession>A0A9Q6Z8C7</accession>
<dbReference type="Proteomes" id="UP000596202">
    <property type="component" value="Chromosome"/>
</dbReference>
<protein>
    <recommendedName>
        <fullName evidence="4">DUF4595 domain-containing protein</fullName>
    </recommendedName>
</protein>
<proteinExistence type="predicted"/>
<dbReference type="GeneID" id="93527906"/>